<organism evidence="1 2">
    <name type="scientific">Ramlibacter montanisoli</name>
    <dbReference type="NCBI Taxonomy" id="2732512"/>
    <lineage>
        <taxon>Bacteria</taxon>
        <taxon>Pseudomonadati</taxon>
        <taxon>Pseudomonadota</taxon>
        <taxon>Betaproteobacteria</taxon>
        <taxon>Burkholderiales</taxon>
        <taxon>Comamonadaceae</taxon>
        <taxon>Ramlibacter</taxon>
    </lineage>
</organism>
<comment type="caution">
    <text evidence="1">The sequence shown here is derived from an EMBL/GenBank/DDBJ whole genome shotgun (WGS) entry which is preliminary data.</text>
</comment>
<reference evidence="1 2" key="2">
    <citation type="submission" date="2020-06" db="EMBL/GenBank/DDBJ databases">
        <title>Ramlibacter rhizophilus sp. nov., isolated from rhizosphere soil of national flower Mugunghwa from South Korea.</title>
        <authorList>
            <person name="Zheng-Fei Y."/>
            <person name="Huan T."/>
        </authorList>
    </citation>
    <scope>NUCLEOTIDE SEQUENCE [LARGE SCALE GENOMIC DNA]</scope>
    <source>
        <strain evidence="1 2">B156</strain>
    </source>
</reference>
<keyword evidence="2" id="KW-1185">Reference proteome</keyword>
<sequence>MKLMELCSSLESTLAQLETARRGAQDGEAIEHRMQQWNENWASSMRHASGPTG</sequence>
<accession>A0A849KEW5</accession>
<evidence type="ECO:0000313" key="1">
    <source>
        <dbReference type="EMBL" id="NNU44777.1"/>
    </source>
</evidence>
<dbReference type="EMBL" id="JABFCS010000001">
    <property type="protein sequence ID" value="NNU44777.1"/>
    <property type="molecule type" value="Genomic_DNA"/>
</dbReference>
<reference evidence="1 2" key="1">
    <citation type="submission" date="2020-05" db="EMBL/GenBank/DDBJ databases">
        <authorList>
            <person name="Khan S.A."/>
            <person name="Jeon C.O."/>
            <person name="Chun B.H."/>
        </authorList>
    </citation>
    <scope>NUCLEOTIDE SEQUENCE [LARGE SCALE GENOMIC DNA]</scope>
    <source>
        <strain evidence="1 2">B156</strain>
    </source>
</reference>
<protein>
    <submittedName>
        <fullName evidence="1">Uncharacterized protein</fullName>
    </submittedName>
</protein>
<gene>
    <name evidence="1" type="ORF">HK415_18855</name>
</gene>
<name>A0A849KEW5_9BURK</name>
<evidence type="ECO:0000313" key="2">
    <source>
        <dbReference type="Proteomes" id="UP000552954"/>
    </source>
</evidence>
<dbReference type="AlphaFoldDB" id="A0A849KEW5"/>
<dbReference type="RefSeq" id="WP_171561948.1">
    <property type="nucleotide sequence ID" value="NZ_JABFCS010000001.1"/>
</dbReference>
<proteinExistence type="predicted"/>
<dbReference type="Proteomes" id="UP000552954">
    <property type="component" value="Unassembled WGS sequence"/>
</dbReference>